<protein>
    <submittedName>
        <fullName evidence="2">Uncharacterized protein</fullName>
    </submittedName>
</protein>
<evidence type="ECO:0000256" key="1">
    <source>
        <dbReference type="SAM" id="MobiDB-lite"/>
    </source>
</evidence>
<name>A0ABR2INR5_9EUKA</name>
<feature type="compositionally biased region" description="Polar residues" evidence="1">
    <location>
        <begin position="9"/>
        <end position="32"/>
    </location>
</feature>
<dbReference type="Proteomes" id="UP001470230">
    <property type="component" value="Unassembled WGS sequence"/>
</dbReference>
<proteinExistence type="predicted"/>
<comment type="caution">
    <text evidence="2">The sequence shown here is derived from an EMBL/GenBank/DDBJ whole genome shotgun (WGS) entry which is preliminary data.</text>
</comment>
<organism evidence="2 3">
    <name type="scientific">Tritrichomonas musculus</name>
    <dbReference type="NCBI Taxonomy" id="1915356"/>
    <lineage>
        <taxon>Eukaryota</taxon>
        <taxon>Metamonada</taxon>
        <taxon>Parabasalia</taxon>
        <taxon>Tritrichomonadida</taxon>
        <taxon>Tritrichomonadidae</taxon>
        <taxon>Tritrichomonas</taxon>
    </lineage>
</organism>
<gene>
    <name evidence="2" type="ORF">M9Y10_010616</name>
</gene>
<reference evidence="2 3" key="1">
    <citation type="submission" date="2024-04" db="EMBL/GenBank/DDBJ databases">
        <title>Tritrichomonas musculus Genome.</title>
        <authorList>
            <person name="Alves-Ferreira E."/>
            <person name="Grigg M."/>
            <person name="Lorenzi H."/>
            <person name="Galac M."/>
        </authorList>
    </citation>
    <scope>NUCLEOTIDE SEQUENCE [LARGE SCALE GENOMIC DNA]</scope>
    <source>
        <strain evidence="2 3">EAF2021</strain>
    </source>
</reference>
<feature type="region of interest" description="Disordered" evidence="1">
    <location>
        <begin position="1"/>
        <end position="33"/>
    </location>
</feature>
<evidence type="ECO:0000313" key="3">
    <source>
        <dbReference type="Proteomes" id="UP001470230"/>
    </source>
</evidence>
<keyword evidence="3" id="KW-1185">Reference proteome</keyword>
<dbReference type="EMBL" id="JAPFFF010000016">
    <property type="protein sequence ID" value="KAK8865084.1"/>
    <property type="molecule type" value="Genomic_DNA"/>
</dbReference>
<evidence type="ECO:0000313" key="2">
    <source>
        <dbReference type="EMBL" id="KAK8865084.1"/>
    </source>
</evidence>
<sequence length="106" mass="12061">MKNSRSNEQKVQNDISQTIPKNSNYNSISKTTNTRKVKLMSDRLLASNDKKEINSLFDMWGLTAEDVAKAEKSIIEIEEKVDECCPIRGSQNRKVTPDNKSLKNTK</sequence>
<accession>A0ABR2INR5</accession>